<feature type="region of interest" description="Disordered" evidence="4">
    <location>
        <begin position="836"/>
        <end position="880"/>
    </location>
</feature>
<dbReference type="InterPro" id="IPR001715">
    <property type="entry name" value="CH_dom"/>
</dbReference>
<gene>
    <name evidence="6" type="ORF">MCOR_22063</name>
</gene>
<feature type="compositionally biased region" description="Polar residues" evidence="4">
    <location>
        <begin position="34"/>
        <end position="44"/>
    </location>
</feature>
<reference evidence="6 7" key="1">
    <citation type="submission" date="2020-06" db="EMBL/GenBank/DDBJ databases">
        <authorList>
            <person name="Li R."/>
            <person name="Bekaert M."/>
        </authorList>
    </citation>
    <scope>NUCLEOTIDE SEQUENCE [LARGE SCALE GENOMIC DNA]</scope>
    <source>
        <strain evidence="7">wild</strain>
    </source>
</reference>
<name>A0A6J8BS09_MYTCO</name>
<evidence type="ECO:0000313" key="7">
    <source>
        <dbReference type="Proteomes" id="UP000507470"/>
    </source>
</evidence>
<protein>
    <submittedName>
        <fullName evidence="6">SPECC1</fullName>
    </submittedName>
</protein>
<dbReference type="PANTHER" id="PTHR23167:SF69">
    <property type="entry name" value="FI18193P1"/>
    <property type="match status" value="1"/>
</dbReference>
<evidence type="ECO:0000259" key="5">
    <source>
        <dbReference type="PROSITE" id="PS50021"/>
    </source>
</evidence>
<dbReference type="OrthoDB" id="21607at2759"/>
<feature type="compositionally biased region" description="Polar residues" evidence="4">
    <location>
        <begin position="931"/>
        <end position="942"/>
    </location>
</feature>
<dbReference type="AlphaFoldDB" id="A0A6J8BS09"/>
<evidence type="ECO:0000313" key="6">
    <source>
        <dbReference type="EMBL" id="CAC5386653.1"/>
    </source>
</evidence>
<dbReference type="FunFam" id="1.10.418.10:FF:000020">
    <property type="entry name" value="Cytospin-A isoform 1"/>
    <property type="match status" value="1"/>
</dbReference>
<dbReference type="SUPFAM" id="SSF47576">
    <property type="entry name" value="Calponin-homology domain, CH-domain"/>
    <property type="match status" value="1"/>
</dbReference>
<feature type="region of interest" description="Disordered" evidence="4">
    <location>
        <begin position="1"/>
        <end position="143"/>
    </location>
</feature>
<keyword evidence="2 3" id="KW-0175">Coiled coil</keyword>
<feature type="region of interest" description="Disordered" evidence="4">
    <location>
        <begin position="913"/>
        <end position="943"/>
    </location>
</feature>
<feature type="coiled-coil region" evidence="3">
    <location>
        <begin position="733"/>
        <end position="774"/>
    </location>
</feature>
<comment type="similarity">
    <text evidence="1">Belongs to the cytospin-A family.</text>
</comment>
<organism evidence="6 7">
    <name type="scientific">Mytilus coruscus</name>
    <name type="common">Sea mussel</name>
    <dbReference type="NCBI Taxonomy" id="42192"/>
    <lineage>
        <taxon>Eukaryota</taxon>
        <taxon>Metazoa</taxon>
        <taxon>Spiralia</taxon>
        <taxon>Lophotrochozoa</taxon>
        <taxon>Mollusca</taxon>
        <taxon>Bivalvia</taxon>
        <taxon>Autobranchia</taxon>
        <taxon>Pteriomorphia</taxon>
        <taxon>Mytilida</taxon>
        <taxon>Mytiloidea</taxon>
        <taxon>Mytilidae</taxon>
        <taxon>Mytilinae</taxon>
        <taxon>Mytilus</taxon>
    </lineage>
</organism>
<dbReference type="EMBL" id="CACVKT020003887">
    <property type="protein sequence ID" value="CAC5386653.1"/>
    <property type="molecule type" value="Genomic_DNA"/>
</dbReference>
<feature type="compositionally biased region" description="Polar residues" evidence="4">
    <location>
        <begin position="870"/>
        <end position="880"/>
    </location>
</feature>
<dbReference type="Gene3D" id="1.10.418.10">
    <property type="entry name" value="Calponin-like domain"/>
    <property type="match status" value="1"/>
</dbReference>
<sequence>MKPGMMERTSTPIRPVKAKPISTTTPTAMKHSHSANSDLSSVAKTRTPVRAVASPLGKPFLSKSHENLSSHQKRKLSAYIDHRPKSSLGIPKGTDPKKSSNKENLNKHKNDGFTKPKPVKAMPLTPIRKASSIQHIDKTSNSSTKTMAAFNRMQSIKRAHSTQNVSKDKLSRKRTSAPADVMAYNAELLANFEKDKKLLEKRISELIQVTENRKAEIEKYKYETKRLKEQIPSHDLKDELGFLKKENQMMKDQLKELGHPYEQITDTEKLSKLQKNNNNSNKSKASEGAIGDVAIPKSMSCDSLSTDGVRAVAFSVGKDDHVERDRAVSMTTSEPGMFFDHCSTPEHPSGFADHHWDKASSKSSDGLSEISVVCLTERILQMEESHYSTNEELQATLQELGDLQHSVNELTDDNEQLTSEKFILLESLCTQTEKLEHCRTQIEQLKALLISGNFPERSEREQQLLELLKCAQEEREELLRKQIELSNALNAYDHEHRELQDVNDALRDKVQLLEDKNSALKAEKEMQEVTIIEFKQSVANEKIEVDHFKTLLENEKTKVKELEQCLKTDNQSELEEVLHKTRQEKDKIEEKLANMKEVLLHTQSEMSRVKEICQQKDEEIKLLKNNSRSSVSSLEFKLDKLEKEKSENQNQNQSLREHIDQLEQDCEQYLNQKKEYLKELKEVKSQLKEIQSQNSAMEAELNEVKGKYCEETEEWKQFQKDLQTAVLVANDFRVETQDDMEQLQHDNAQLKEKCNKLNSEIDRLKIEMESMKSQKFVEDKITSKSILSAELKGKVINTVDKELGSLSMLRAKNDKNQIQSVKTLIRSIEEQVKSGCSSIHSSTSSSRRNSDANESCSPISGMREFHDSVKSPTSPIKENLLNVTSPEVTLRSVLKKADRPPPLRHSMTCIPFDAPRSPGDVPPKSAPPISKSDTSPSITSILTRPPVRRSSGVTVGIEADKKEGASKDPLTGLAKQMGGSKRNALLKWCQQKTLLYNGVDITNFSSSWNDGLAFCALLHSYLPEKIPYAELNSEDKRKNFTLAFAAAESVGINSSVLHINDMVSIERPDWQAVMSYVTSIYKYFEVDSKS</sequence>
<dbReference type="Proteomes" id="UP000507470">
    <property type="component" value="Unassembled WGS sequence"/>
</dbReference>
<feature type="coiled-coil region" evidence="3">
    <location>
        <begin position="393"/>
        <end position="420"/>
    </location>
</feature>
<accession>A0A6J8BS09</accession>
<feature type="compositionally biased region" description="Basic and acidic residues" evidence="4">
    <location>
        <begin position="94"/>
        <end position="114"/>
    </location>
</feature>
<evidence type="ECO:0000256" key="4">
    <source>
        <dbReference type="SAM" id="MobiDB-lite"/>
    </source>
</evidence>
<dbReference type="InterPro" id="IPR036872">
    <property type="entry name" value="CH_dom_sf"/>
</dbReference>
<keyword evidence="7" id="KW-1185">Reference proteome</keyword>
<feature type="coiled-coil region" evidence="3">
    <location>
        <begin position="461"/>
        <end position="530"/>
    </location>
</feature>
<feature type="coiled-coil region" evidence="3">
    <location>
        <begin position="571"/>
        <end position="707"/>
    </location>
</feature>
<evidence type="ECO:0000256" key="2">
    <source>
        <dbReference type="ARBA" id="ARBA00023054"/>
    </source>
</evidence>
<proteinExistence type="inferred from homology"/>
<dbReference type="SMART" id="SM00033">
    <property type="entry name" value="CH"/>
    <property type="match status" value="1"/>
</dbReference>
<dbReference type="Pfam" id="PF00307">
    <property type="entry name" value="CH"/>
    <property type="match status" value="1"/>
</dbReference>
<evidence type="ECO:0000256" key="1">
    <source>
        <dbReference type="ARBA" id="ARBA00009452"/>
    </source>
</evidence>
<evidence type="ECO:0000256" key="3">
    <source>
        <dbReference type="SAM" id="Coils"/>
    </source>
</evidence>
<feature type="domain" description="Calponin-homology (CH)" evidence="5">
    <location>
        <begin position="979"/>
        <end position="1085"/>
    </location>
</feature>
<dbReference type="CDD" id="cd21199">
    <property type="entry name" value="CH_CYTS"/>
    <property type="match status" value="1"/>
</dbReference>
<feature type="compositionally biased region" description="Low complexity" evidence="4">
    <location>
        <begin position="836"/>
        <end position="847"/>
    </location>
</feature>
<dbReference type="InterPro" id="IPR050540">
    <property type="entry name" value="F-actin_Monoox_Mical"/>
</dbReference>
<dbReference type="PROSITE" id="PS50021">
    <property type="entry name" value="CH"/>
    <property type="match status" value="1"/>
</dbReference>
<dbReference type="PANTHER" id="PTHR23167">
    <property type="entry name" value="CALPONIN HOMOLOGY DOMAIN-CONTAINING PROTEIN DDB_G0272472-RELATED"/>
    <property type="match status" value="1"/>
</dbReference>
<feature type="compositionally biased region" description="Polar residues" evidence="4">
    <location>
        <begin position="131"/>
        <end position="143"/>
    </location>
</feature>